<evidence type="ECO:0000313" key="1">
    <source>
        <dbReference type="EMBL" id="KZR97087.1"/>
    </source>
</evidence>
<accession>A0A164ESL7</accession>
<dbReference type="Proteomes" id="UP000076858">
    <property type="component" value="Unassembled WGS sequence"/>
</dbReference>
<name>A0A164ESL7_9CRUS</name>
<organism evidence="1 2">
    <name type="scientific">Daphnia magna</name>
    <dbReference type="NCBI Taxonomy" id="35525"/>
    <lineage>
        <taxon>Eukaryota</taxon>
        <taxon>Metazoa</taxon>
        <taxon>Ecdysozoa</taxon>
        <taxon>Arthropoda</taxon>
        <taxon>Crustacea</taxon>
        <taxon>Branchiopoda</taxon>
        <taxon>Diplostraca</taxon>
        <taxon>Cladocera</taxon>
        <taxon>Anomopoda</taxon>
        <taxon>Daphniidae</taxon>
        <taxon>Daphnia</taxon>
    </lineage>
</organism>
<reference evidence="1 2" key="1">
    <citation type="submission" date="2016-03" db="EMBL/GenBank/DDBJ databases">
        <title>EvidentialGene: Evidence-directed Construction of Genes on Genomes.</title>
        <authorList>
            <person name="Gilbert D.G."/>
            <person name="Choi J.-H."/>
            <person name="Mockaitis K."/>
            <person name="Colbourne J."/>
            <person name="Pfrender M."/>
        </authorList>
    </citation>
    <scope>NUCLEOTIDE SEQUENCE [LARGE SCALE GENOMIC DNA]</scope>
    <source>
        <strain evidence="1 2">Xinb3</strain>
        <tissue evidence="1">Complete organism</tissue>
    </source>
</reference>
<sequence length="60" mass="6860">MPRIYCCLGNKHFDNLFLLKPEDTTAQKNERQIDASIDGRVHSLNPCGPLSYTHDAIWQS</sequence>
<dbReference type="EMBL" id="LRGB01022686">
    <property type="protein sequence ID" value="KZR97087.1"/>
    <property type="molecule type" value="Genomic_DNA"/>
</dbReference>
<evidence type="ECO:0000313" key="2">
    <source>
        <dbReference type="Proteomes" id="UP000076858"/>
    </source>
</evidence>
<dbReference type="AlphaFoldDB" id="A0A164ESL7"/>
<protein>
    <submittedName>
        <fullName evidence="1">Uncharacterized protein</fullName>
    </submittedName>
</protein>
<gene>
    <name evidence="1" type="ORF">APZ42_008241</name>
</gene>
<keyword evidence="2" id="KW-1185">Reference proteome</keyword>
<comment type="caution">
    <text evidence="1">The sequence shown here is derived from an EMBL/GenBank/DDBJ whole genome shotgun (WGS) entry which is preliminary data.</text>
</comment>
<proteinExistence type="predicted"/>